<reference evidence="3" key="1">
    <citation type="journal article" date="2023" name="bioRxiv">
        <title>Scaffold-level genome assemblies of two parasitoid biocontrol wasps reveal the parthenogenesis mechanism and an associated novel virus.</title>
        <authorList>
            <person name="Inwood S."/>
            <person name="Skelly J."/>
            <person name="Guhlin J."/>
            <person name="Harrop T."/>
            <person name="Goldson S."/>
            <person name="Dearden P."/>
        </authorList>
    </citation>
    <scope>NUCLEOTIDE SEQUENCE</scope>
    <source>
        <strain evidence="3">Irish</strain>
        <tissue evidence="3">Whole body</tissue>
    </source>
</reference>
<accession>A0AA39KYF7</accession>
<feature type="chain" id="PRO_5041302675" evidence="2">
    <location>
        <begin position="19"/>
        <end position="100"/>
    </location>
</feature>
<gene>
    <name evidence="3" type="ORF">PV328_002315</name>
</gene>
<dbReference type="Proteomes" id="UP001168990">
    <property type="component" value="Unassembled WGS sequence"/>
</dbReference>
<keyword evidence="4" id="KW-1185">Reference proteome</keyword>
<sequence length="100" mass="10268">MMKTMIILCLCGALLVTAAPRSHKSGRSRVARQMPNPGAMMGGGGPNGMQGGGNPGNLAMQGLGNIPDPTAVIAKGQEIASQFARGRRHAPIEKPAPPQL</sequence>
<proteinExistence type="predicted"/>
<protein>
    <submittedName>
        <fullName evidence="3">Uncharacterized protein</fullName>
    </submittedName>
</protein>
<reference evidence="3" key="2">
    <citation type="submission" date="2023-03" db="EMBL/GenBank/DDBJ databases">
        <authorList>
            <person name="Inwood S.N."/>
            <person name="Skelly J.G."/>
            <person name="Guhlin J."/>
            <person name="Harrop T.W.R."/>
            <person name="Goldson S.G."/>
            <person name="Dearden P.K."/>
        </authorList>
    </citation>
    <scope>NUCLEOTIDE SEQUENCE</scope>
    <source>
        <strain evidence="3">Irish</strain>
        <tissue evidence="3">Whole body</tissue>
    </source>
</reference>
<evidence type="ECO:0000256" key="2">
    <source>
        <dbReference type="SAM" id="SignalP"/>
    </source>
</evidence>
<dbReference type="AlphaFoldDB" id="A0AA39KYF7"/>
<evidence type="ECO:0000313" key="3">
    <source>
        <dbReference type="EMBL" id="KAK0178360.1"/>
    </source>
</evidence>
<feature type="signal peptide" evidence="2">
    <location>
        <begin position="1"/>
        <end position="18"/>
    </location>
</feature>
<organism evidence="3 4">
    <name type="scientific">Microctonus aethiopoides</name>
    <dbReference type="NCBI Taxonomy" id="144406"/>
    <lineage>
        <taxon>Eukaryota</taxon>
        <taxon>Metazoa</taxon>
        <taxon>Ecdysozoa</taxon>
        <taxon>Arthropoda</taxon>
        <taxon>Hexapoda</taxon>
        <taxon>Insecta</taxon>
        <taxon>Pterygota</taxon>
        <taxon>Neoptera</taxon>
        <taxon>Endopterygota</taxon>
        <taxon>Hymenoptera</taxon>
        <taxon>Apocrita</taxon>
        <taxon>Ichneumonoidea</taxon>
        <taxon>Braconidae</taxon>
        <taxon>Euphorinae</taxon>
        <taxon>Microctonus</taxon>
    </lineage>
</organism>
<dbReference type="EMBL" id="JAQQBS010000001">
    <property type="protein sequence ID" value="KAK0178360.1"/>
    <property type="molecule type" value="Genomic_DNA"/>
</dbReference>
<feature type="region of interest" description="Disordered" evidence="1">
    <location>
        <begin position="20"/>
        <end position="63"/>
    </location>
</feature>
<name>A0AA39KYF7_9HYME</name>
<feature type="compositionally biased region" description="Basic residues" evidence="1">
    <location>
        <begin position="21"/>
        <end position="30"/>
    </location>
</feature>
<evidence type="ECO:0000313" key="4">
    <source>
        <dbReference type="Proteomes" id="UP001168990"/>
    </source>
</evidence>
<evidence type="ECO:0000256" key="1">
    <source>
        <dbReference type="SAM" id="MobiDB-lite"/>
    </source>
</evidence>
<feature type="compositionally biased region" description="Gly residues" evidence="1">
    <location>
        <begin position="40"/>
        <end position="55"/>
    </location>
</feature>
<keyword evidence="2" id="KW-0732">Signal</keyword>
<comment type="caution">
    <text evidence="3">The sequence shown here is derived from an EMBL/GenBank/DDBJ whole genome shotgun (WGS) entry which is preliminary data.</text>
</comment>